<keyword evidence="2" id="KW-1185">Reference proteome</keyword>
<dbReference type="EMBL" id="JANBPK010001315">
    <property type="protein sequence ID" value="KAJ2923568.1"/>
    <property type="molecule type" value="Genomic_DNA"/>
</dbReference>
<sequence length="506" mass="57293">MPPTTKGHRTKQDVHTVHAHIAPHQLAEQIRNGSYQSLVQVLAVWIEPDFQLSLLHLPLVEAVLVYLEEQTIPMIEGNLGKDYMKITKVVDAYLAAFATVLNCIGTNAGLSEHLKTEIRDLFLKHTPRILRWCLFFSQDVKRMLVTADAIHSFCRPVEKLGHIIIKTSLIDSALYDTIYLSGDSIEAMINLWNHFDPRTGDPPVYMEDGTVIQFLEYFPTFVARATDIPGSNFSSILSSLPHTTIKRMVQVLDFRLRSIRVTQSNALNLYARMREVLEMIHRDPRVLRHLDRFMDWGVLVTAACSVFEHRRLASSADLPTEDKHDPAANPFASLADIALVTTLFGDGIVNRITQLCTTAVGAEDSRLSSAPFRTKNLFDLISLAFKWPETDKSAKFVKRALVTFESYSVYPPIARAMLNALNAIAREDQARMANHSQFGVLWRDFDTWIRRKSSIYQRFFNDARELSRVPTMCDNLNVSITYALPIIGIEDLASSTFVTIVVFPPN</sequence>
<dbReference type="OrthoDB" id="10439353at2759"/>
<gene>
    <name evidence="1" type="ORF">H1R20_g13527</name>
</gene>
<name>A0A9W8J3I3_9AGAR</name>
<proteinExistence type="predicted"/>
<feature type="non-terminal residue" evidence="1">
    <location>
        <position position="1"/>
    </location>
</feature>
<accession>A0A9W8J3I3</accession>
<organism evidence="1 2">
    <name type="scientific">Candolleomyces eurysporus</name>
    <dbReference type="NCBI Taxonomy" id="2828524"/>
    <lineage>
        <taxon>Eukaryota</taxon>
        <taxon>Fungi</taxon>
        <taxon>Dikarya</taxon>
        <taxon>Basidiomycota</taxon>
        <taxon>Agaricomycotina</taxon>
        <taxon>Agaricomycetes</taxon>
        <taxon>Agaricomycetidae</taxon>
        <taxon>Agaricales</taxon>
        <taxon>Agaricineae</taxon>
        <taxon>Psathyrellaceae</taxon>
        <taxon>Candolleomyces</taxon>
    </lineage>
</organism>
<dbReference type="AlphaFoldDB" id="A0A9W8J3I3"/>
<evidence type="ECO:0000313" key="1">
    <source>
        <dbReference type="EMBL" id="KAJ2923568.1"/>
    </source>
</evidence>
<comment type="caution">
    <text evidence="1">The sequence shown here is derived from an EMBL/GenBank/DDBJ whole genome shotgun (WGS) entry which is preliminary data.</text>
</comment>
<reference evidence="1" key="1">
    <citation type="submission" date="2022-06" db="EMBL/GenBank/DDBJ databases">
        <title>Genome Sequence of Candolleomyces eurysporus.</title>
        <authorList>
            <person name="Buettner E."/>
        </authorList>
    </citation>
    <scope>NUCLEOTIDE SEQUENCE</scope>
    <source>
        <strain evidence="1">VTCC 930004</strain>
    </source>
</reference>
<protein>
    <submittedName>
        <fullName evidence="1">Uncharacterized protein</fullName>
    </submittedName>
</protein>
<evidence type="ECO:0000313" key="2">
    <source>
        <dbReference type="Proteomes" id="UP001140091"/>
    </source>
</evidence>
<dbReference type="Proteomes" id="UP001140091">
    <property type="component" value="Unassembled WGS sequence"/>
</dbReference>